<evidence type="ECO:0000256" key="4">
    <source>
        <dbReference type="ARBA" id="ARBA00022692"/>
    </source>
</evidence>
<keyword evidence="4 10" id="KW-0812">Transmembrane</keyword>
<dbReference type="InterPro" id="IPR050391">
    <property type="entry name" value="Mito_Metabolite_Transporter"/>
</dbReference>
<evidence type="ECO:0000256" key="5">
    <source>
        <dbReference type="ARBA" id="ARBA00022737"/>
    </source>
</evidence>
<reference evidence="12" key="1">
    <citation type="submission" date="2023-07" db="EMBL/GenBank/DDBJ databases">
        <authorList>
            <consortium name="AG Swart"/>
            <person name="Singh M."/>
            <person name="Singh A."/>
            <person name="Seah K."/>
            <person name="Emmerich C."/>
        </authorList>
    </citation>
    <scope>NUCLEOTIDE SEQUENCE</scope>
    <source>
        <strain evidence="12">DP1</strain>
    </source>
</reference>
<keyword evidence="7" id="KW-1133">Transmembrane helix</keyword>
<dbReference type="SUPFAM" id="SSF103506">
    <property type="entry name" value="Mitochondrial carrier"/>
    <property type="match status" value="1"/>
</dbReference>
<dbReference type="Pfam" id="PF00153">
    <property type="entry name" value="Mito_carr"/>
    <property type="match status" value="3"/>
</dbReference>
<gene>
    <name evidence="12" type="ORF">ECRASSUSDP1_LOCUS15588</name>
</gene>
<evidence type="ECO:0000256" key="1">
    <source>
        <dbReference type="ARBA" id="ARBA00004448"/>
    </source>
</evidence>
<comment type="caution">
    <text evidence="12">The sequence shown here is derived from an EMBL/GenBank/DDBJ whole genome shotgun (WGS) entry which is preliminary data.</text>
</comment>
<comment type="similarity">
    <text evidence="2 11">Belongs to the mitochondrial carrier (TC 2.A.29) family.</text>
</comment>
<feature type="repeat" description="Solcar" evidence="10">
    <location>
        <begin position="114"/>
        <end position="205"/>
    </location>
</feature>
<dbReference type="Gene3D" id="1.50.40.10">
    <property type="entry name" value="Mitochondrial carrier domain"/>
    <property type="match status" value="1"/>
</dbReference>
<keyword evidence="3 11" id="KW-0813">Transport</keyword>
<dbReference type="GO" id="GO:0005743">
    <property type="term" value="C:mitochondrial inner membrane"/>
    <property type="evidence" value="ECO:0007669"/>
    <property type="project" value="UniProtKB-SubCell"/>
</dbReference>
<evidence type="ECO:0000313" key="12">
    <source>
        <dbReference type="EMBL" id="CAI2374236.1"/>
    </source>
</evidence>
<evidence type="ECO:0000256" key="10">
    <source>
        <dbReference type="PROSITE-ProRule" id="PRU00282"/>
    </source>
</evidence>
<comment type="subcellular location">
    <subcellularLocation>
        <location evidence="1">Mitochondrion inner membrane</location>
        <topology evidence="1">Multi-pass membrane protein</topology>
    </subcellularLocation>
</comment>
<dbReference type="FunFam" id="1.50.40.10:FF:000009">
    <property type="entry name" value="Mitochondrial 2-oxoglutarate/malate carrier protein"/>
    <property type="match status" value="1"/>
</dbReference>
<dbReference type="Proteomes" id="UP001295684">
    <property type="component" value="Unassembled WGS sequence"/>
</dbReference>
<evidence type="ECO:0000256" key="11">
    <source>
        <dbReference type="RuleBase" id="RU000488"/>
    </source>
</evidence>
<dbReference type="InterPro" id="IPR002067">
    <property type="entry name" value="MCP"/>
</dbReference>
<sequence length="305" mass="32999">MSSSNNTASKGPGLGRTLTNFAIGGLSGMMSTCVIQPIDIVKVRLQVRGESGSKNLSPFSVAKELKAEAGIKGFYRGLDSALVRQATYTTARFGIYLNVTQSMKKNLPEGQENISFGQRCLASLIAGGLGAWFGNPADLALIRLQTDSTLPKEQRRNYKNVADAFTRIAREEGIAALWKGVGPTMVRAMFLNLGMLGPYDQAKEMISKITGPTKVANFGASAIAGFLASFLSLPFDNVKTKLQRMKANPDGTVPYKGMMDCAMKTIAKEGPLGFYTGFPTYYFRIAPHAMLTLLFSDVLKSILYS</sequence>
<dbReference type="InterPro" id="IPR018108">
    <property type="entry name" value="MCP_transmembrane"/>
</dbReference>
<dbReference type="PROSITE" id="PS50920">
    <property type="entry name" value="SOLCAR"/>
    <property type="match status" value="3"/>
</dbReference>
<dbReference type="InterPro" id="IPR023395">
    <property type="entry name" value="MCP_dom_sf"/>
</dbReference>
<evidence type="ECO:0000256" key="3">
    <source>
        <dbReference type="ARBA" id="ARBA00022448"/>
    </source>
</evidence>
<evidence type="ECO:0000313" key="13">
    <source>
        <dbReference type="Proteomes" id="UP001295684"/>
    </source>
</evidence>
<dbReference type="PANTHER" id="PTHR45618">
    <property type="entry name" value="MITOCHONDRIAL DICARBOXYLATE CARRIER-RELATED"/>
    <property type="match status" value="1"/>
</dbReference>
<feature type="repeat" description="Solcar" evidence="10">
    <location>
        <begin position="212"/>
        <end position="302"/>
    </location>
</feature>
<evidence type="ECO:0000256" key="6">
    <source>
        <dbReference type="ARBA" id="ARBA00022792"/>
    </source>
</evidence>
<dbReference type="PRINTS" id="PR00926">
    <property type="entry name" value="MITOCARRIER"/>
</dbReference>
<keyword evidence="8" id="KW-0496">Mitochondrion</keyword>
<keyword evidence="5" id="KW-0677">Repeat</keyword>
<feature type="repeat" description="Solcar" evidence="10">
    <location>
        <begin position="15"/>
        <end position="102"/>
    </location>
</feature>
<proteinExistence type="inferred from homology"/>
<keyword evidence="9 10" id="KW-0472">Membrane</keyword>
<evidence type="ECO:0000256" key="9">
    <source>
        <dbReference type="ARBA" id="ARBA00023136"/>
    </source>
</evidence>
<evidence type="ECO:0008006" key="14">
    <source>
        <dbReference type="Google" id="ProtNLM"/>
    </source>
</evidence>
<dbReference type="AlphaFoldDB" id="A0AAD1XK49"/>
<name>A0AAD1XK49_EUPCR</name>
<organism evidence="12 13">
    <name type="scientific">Euplotes crassus</name>
    <dbReference type="NCBI Taxonomy" id="5936"/>
    <lineage>
        <taxon>Eukaryota</taxon>
        <taxon>Sar</taxon>
        <taxon>Alveolata</taxon>
        <taxon>Ciliophora</taxon>
        <taxon>Intramacronucleata</taxon>
        <taxon>Spirotrichea</taxon>
        <taxon>Hypotrichia</taxon>
        <taxon>Euplotida</taxon>
        <taxon>Euplotidae</taxon>
        <taxon>Moneuplotes</taxon>
    </lineage>
</organism>
<dbReference type="GO" id="GO:0055085">
    <property type="term" value="P:transmembrane transport"/>
    <property type="evidence" value="ECO:0007669"/>
    <property type="project" value="InterPro"/>
</dbReference>
<evidence type="ECO:0000256" key="7">
    <source>
        <dbReference type="ARBA" id="ARBA00022989"/>
    </source>
</evidence>
<keyword evidence="13" id="KW-1185">Reference proteome</keyword>
<evidence type="ECO:0000256" key="8">
    <source>
        <dbReference type="ARBA" id="ARBA00023128"/>
    </source>
</evidence>
<protein>
    <recommendedName>
        <fullName evidence="14">Mitochondrial 2-oxoglutarate/malate carrier protein</fullName>
    </recommendedName>
</protein>
<keyword evidence="6" id="KW-0999">Mitochondrion inner membrane</keyword>
<accession>A0AAD1XK49</accession>
<evidence type="ECO:0000256" key="2">
    <source>
        <dbReference type="ARBA" id="ARBA00006375"/>
    </source>
</evidence>
<dbReference type="EMBL" id="CAMPGE010015623">
    <property type="protein sequence ID" value="CAI2374236.1"/>
    <property type="molecule type" value="Genomic_DNA"/>
</dbReference>